<comment type="similarity">
    <text evidence="1">Belongs to the Smg family.</text>
</comment>
<dbReference type="EMBL" id="CP141769">
    <property type="protein sequence ID" value="WRS39291.1"/>
    <property type="molecule type" value="Genomic_DNA"/>
</dbReference>
<name>A0ABZ1CJ72_9PROT</name>
<dbReference type="RefSeq" id="WP_324779822.1">
    <property type="nucleotide sequence ID" value="NZ_CP141769.1"/>
</dbReference>
<dbReference type="PANTHER" id="PTHR38692:SF1">
    <property type="entry name" value="PROTEIN SMG"/>
    <property type="match status" value="1"/>
</dbReference>
<dbReference type="PANTHER" id="PTHR38692">
    <property type="entry name" value="PROTEIN SMG"/>
    <property type="match status" value="1"/>
</dbReference>
<keyword evidence="3" id="KW-1185">Reference proteome</keyword>
<evidence type="ECO:0000256" key="1">
    <source>
        <dbReference type="HAMAP-Rule" id="MF_00598"/>
    </source>
</evidence>
<reference evidence="2 3" key="1">
    <citation type="submission" date="2023-12" db="EMBL/GenBank/DDBJ databases">
        <title>Thiobacillus sedimentum sp. nov., a chemolithoautotrophic sulfur-oxidizing bacterium isolated from freshwater sediment.</title>
        <authorList>
            <person name="Luo J."/>
            <person name="Dai C."/>
        </authorList>
    </citation>
    <scope>NUCLEOTIDE SEQUENCE [LARGE SCALE GENOMIC DNA]</scope>
    <source>
        <strain evidence="2 3">SCUT-2</strain>
    </source>
</reference>
<dbReference type="Pfam" id="PF04361">
    <property type="entry name" value="DUF494"/>
    <property type="match status" value="1"/>
</dbReference>
<evidence type="ECO:0000313" key="3">
    <source>
        <dbReference type="Proteomes" id="UP001334732"/>
    </source>
</evidence>
<organism evidence="2 3">
    <name type="scientific">Thiobacillus sedimenti</name>
    <dbReference type="NCBI Taxonomy" id="3110231"/>
    <lineage>
        <taxon>Bacteria</taxon>
        <taxon>Pseudomonadati</taxon>
        <taxon>Pseudomonadota</taxon>
        <taxon>Betaproteobacteria</taxon>
        <taxon>Nitrosomonadales</taxon>
        <taxon>Thiobacillaceae</taxon>
        <taxon>Thiobacillus</taxon>
    </lineage>
</organism>
<dbReference type="Proteomes" id="UP001334732">
    <property type="component" value="Chromosome"/>
</dbReference>
<protein>
    <recommendedName>
        <fullName evidence="1">Protein Smg homolog</fullName>
    </recommendedName>
</protein>
<dbReference type="InterPro" id="IPR007456">
    <property type="entry name" value="Smg"/>
</dbReference>
<dbReference type="HAMAP" id="MF_00598">
    <property type="entry name" value="Smg"/>
    <property type="match status" value="1"/>
</dbReference>
<proteinExistence type="inferred from homology"/>
<evidence type="ECO:0000313" key="2">
    <source>
        <dbReference type="EMBL" id="WRS39291.1"/>
    </source>
</evidence>
<sequence length="148" mass="17093">MLDILVYLYESFRMAELAPDRDALERRLFAAGFEEADIQAALDWHANLADSATHARLALAYDRHYAPEELERLNDACRSELAYLVGAKVLDPESREWVISGLMTLAGEDIEPDHVRWMTLIVLWRRGVIEHFTHLEDMLLNHEPGRLH</sequence>
<accession>A0ABZ1CJ72</accession>
<gene>
    <name evidence="1" type="primary">smg</name>
    <name evidence="2" type="ORF">VA613_00050</name>
</gene>